<name>A0A2P2N8W2_RHIMU</name>
<proteinExistence type="predicted"/>
<organism evidence="1">
    <name type="scientific">Rhizophora mucronata</name>
    <name type="common">Asiatic mangrove</name>
    <dbReference type="NCBI Taxonomy" id="61149"/>
    <lineage>
        <taxon>Eukaryota</taxon>
        <taxon>Viridiplantae</taxon>
        <taxon>Streptophyta</taxon>
        <taxon>Embryophyta</taxon>
        <taxon>Tracheophyta</taxon>
        <taxon>Spermatophyta</taxon>
        <taxon>Magnoliopsida</taxon>
        <taxon>eudicotyledons</taxon>
        <taxon>Gunneridae</taxon>
        <taxon>Pentapetalae</taxon>
        <taxon>rosids</taxon>
        <taxon>fabids</taxon>
        <taxon>Malpighiales</taxon>
        <taxon>Rhizophoraceae</taxon>
        <taxon>Rhizophora</taxon>
    </lineage>
</organism>
<reference evidence="1" key="1">
    <citation type="submission" date="2018-02" db="EMBL/GenBank/DDBJ databases">
        <title>Rhizophora mucronata_Transcriptome.</title>
        <authorList>
            <person name="Meera S.P."/>
            <person name="Sreeshan A."/>
            <person name="Augustine A."/>
        </authorList>
    </citation>
    <scope>NUCLEOTIDE SEQUENCE</scope>
    <source>
        <tissue evidence="1">Leaf</tissue>
    </source>
</reference>
<dbReference type="AlphaFoldDB" id="A0A2P2N8W2"/>
<sequence length="16" mass="1762">MELICQEAAAEAKLKN</sequence>
<protein>
    <submittedName>
        <fullName evidence="1">Uncharacterized protein</fullName>
    </submittedName>
</protein>
<accession>A0A2P2N8W2</accession>
<dbReference type="EMBL" id="GGEC01058408">
    <property type="protein sequence ID" value="MBX38892.1"/>
    <property type="molecule type" value="Transcribed_RNA"/>
</dbReference>
<evidence type="ECO:0000313" key="1">
    <source>
        <dbReference type="EMBL" id="MBX38892.1"/>
    </source>
</evidence>